<name>A0A1R3V8U5_9HYPH</name>
<dbReference type="PANTHER" id="PTHR30349">
    <property type="entry name" value="PHAGE INTEGRASE-RELATED"/>
    <property type="match status" value="1"/>
</dbReference>
<dbReference type="InterPro" id="IPR011010">
    <property type="entry name" value="DNA_brk_join_enz"/>
</dbReference>
<dbReference type="InterPro" id="IPR004107">
    <property type="entry name" value="Integrase_SAM-like_N"/>
</dbReference>
<gene>
    <name evidence="9" type="ORF">BQ8794_280056</name>
</gene>
<dbReference type="SUPFAM" id="SSF56349">
    <property type="entry name" value="DNA breaking-rejoining enzymes"/>
    <property type="match status" value="1"/>
</dbReference>
<accession>A0A1R3V8U5</accession>
<evidence type="ECO:0000259" key="7">
    <source>
        <dbReference type="PROSITE" id="PS51898"/>
    </source>
</evidence>
<keyword evidence="2" id="KW-0229">DNA integration</keyword>
<dbReference type="GO" id="GO:0015074">
    <property type="term" value="P:DNA integration"/>
    <property type="evidence" value="ECO:0007669"/>
    <property type="project" value="UniProtKB-KW"/>
</dbReference>
<dbReference type="InterPro" id="IPR002104">
    <property type="entry name" value="Integrase_catalytic"/>
</dbReference>
<feature type="domain" description="Core-binding (CB)" evidence="8">
    <location>
        <begin position="135"/>
        <end position="215"/>
    </location>
</feature>
<evidence type="ECO:0000256" key="4">
    <source>
        <dbReference type="ARBA" id="ARBA00023172"/>
    </source>
</evidence>
<protein>
    <submittedName>
        <fullName evidence="9">Phage integrase</fullName>
    </submittedName>
</protein>
<evidence type="ECO:0000256" key="5">
    <source>
        <dbReference type="PROSITE-ProRule" id="PRU01248"/>
    </source>
</evidence>
<dbReference type="Gene3D" id="1.10.150.130">
    <property type="match status" value="1"/>
</dbReference>
<dbReference type="Pfam" id="PF02899">
    <property type="entry name" value="Phage_int_SAM_1"/>
    <property type="match status" value="1"/>
</dbReference>
<evidence type="ECO:0000256" key="6">
    <source>
        <dbReference type="SAM" id="MobiDB-lite"/>
    </source>
</evidence>
<reference evidence="10" key="1">
    <citation type="submission" date="2017-01" db="EMBL/GenBank/DDBJ databases">
        <authorList>
            <person name="Brunel B."/>
        </authorList>
    </citation>
    <scope>NUCLEOTIDE SEQUENCE [LARGE SCALE GENOMIC DNA]</scope>
</reference>
<dbReference type="InterPro" id="IPR050090">
    <property type="entry name" value="Tyrosine_recombinase_XerCD"/>
</dbReference>
<dbReference type="GO" id="GO:0003677">
    <property type="term" value="F:DNA binding"/>
    <property type="evidence" value="ECO:0007669"/>
    <property type="project" value="UniProtKB-UniRule"/>
</dbReference>
<evidence type="ECO:0000313" key="9">
    <source>
        <dbReference type="EMBL" id="SIT56317.1"/>
    </source>
</evidence>
<sequence>MAGFKGRARRHLSLRGRTWWFKMAIPEAVRQEFKGRTAIVESLDTGDVRIAMERRDAKERAALDLFKAIKAGEAVTAEQIGATYRGAIVREAIKVLEEAGDEDALHDAVSAAEDERDHYRGKERKLFDAAVSGKVPVDQHLEAYLKEAKLADKTTAEWRGLVKRFARWCAEKALRLADIDRRNAGRYVSEEIAEMHPKTAKKHLSAVRGYWDYLARRGLVDTEQSGNPWDRQLQPQRRKKGSASNGEVERAFTTKELNAVLYGRHLDGVTALEPGQFDHQLQDAALISALSGMRLEEIVTLRVEQCAGGWFDLRDAKTQAGVRRVPIHSGLVKLIAGRSKGKQPGDWLFHELADERDAAAVTTKRFTRYRVACGVDDKRDGRRRSLVNFHSFRRWFVSQAEQAGIPETTVAAVVGHVEGRKSITFGVYSGGPSDAQKVACVRAVRLPTRTTRLAA</sequence>
<organism evidence="9 10">
    <name type="scientific">Mesorhizobium prunaredense</name>
    <dbReference type="NCBI Taxonomy" id="1631249"/>
    <lineage>
        <taxon>Bacteria</taxon>
        <taxon>Pseudomonadati</taxon>
        <taxon>Pseudomonadota</taxon>
        <taxon>Alphaproteobacteria</taxon>
        <taxon>Hyphomicrobiales</taxon>
        <taxon>Phyllobacteriaceae</taxon>
        <taxon>Mesorhizobium</taxon>
    </lineage>
</organism>
<keyword evidence="3 5" id="KW-0238">DNA-binding</keyword>
<dbReference type="InterPro" id="IPR013762">
    <property type="entry name" value="Integrase-like_cat_sf"/>
</dbReference>
<dbReference type="PROSITE" id="PS51900">
    <property type="entry name" value="CB"/>
    <property type="match status" value="1"/>
</dbReference>
<dbReference type="InterPro" id="IPR046668">
    <property type="entry name" value="DUF6538"/>
</dbReference>
<dbReference type="Gene3D" id="1.10.443.10">
    <property type="entry name" value="Intergrase catalytic core"/>
    <property type="match status" value="1"/>
</dbReference>
<dbReference type="PROSITE" id="PS51898">
    <property type="entry name" value="TYR_RECOMBINASE"/>
    <property type="match status" value="1"/>
</dbReference>
<feature type="domain" description="Tyr recombinase" evidence="7">
    <location>
        <begin position="247"/>
        <end position="442"/>
    </location>
</feature>
<dbReference type="AlphaFoldDB" id="A0A1R3V8U5"/>
<evidence type="ECO:0000259" key="8">
    <source>
        <dbReference type="PROSITE" id="PS51900"/>
    </source>
</evidence>
<dbReference type="Pfam" id="PF20172">
    <property type="entry name" value="DUF6538"/>
    <property type="match status" value="1"/>
</dbReference>
<dbReference type="Pfam" id="PF00589">
    <property type="entry name" value="Phage_integrase"/>
    <property type="match status" value="1"/>
</dbReference>
<evidence type="ECO:0000256" key="2">
    <source>
        <dbReference type="ARBA" id="ARBA00022908"/>
    </source>
</evidence>
<proteinExistence type="inferred from homology"/>
<feature type="region of interest" description="Disordered" evidence="6">
    <location>
        <begin position="224"/>
        <end position="248"/>
    </location>
</feature>
<dbReference type="InterPro" id="IPR010998">
    <property type="entry name" value="Integrase_recombinase_N"/>
</dbReference>
<dbReference type="InterPro" id="IPR044068">
    <property type="entry name" value="CB"/>
</dbReference>
<evidence type="ECO:0000256" key="3">
    <source>
        <dbReference type="ARBA" id="ARBA00023125"/>
    </source>
</evidence>
<dbReference type="EMBL" id="FTPD01000021">
    <property type="protein sequence ID" value="SIT56317.1"/>
    <property type="molecule type" value="Genomic_DNA"/>
</dbReference>
<dbReference type="GO" id="GO:0006310">
    <property type="term" value="P:DNA recombination"/>
    <property type="evidence" value="ECO:0007669"/>
    <property type="project" value="UniProtKB-KW"/>
</dbReference>
<keyword evidence="10" id="KW-1185">Reference proteome</keyword>
<dbReference type="STRING" id="1631249.BQ8794_280056"/>
<evidence type="ECO:0000256" key="1">
    <source>
        <dbReference type="ARBA" id="ARBA00008857"/>
    </source>
</evidence>
<keyword evidence="4" id="KW-0233">DNA recombination</keyword>
<comment type="similarity">
    <text evidence="1">Belongs to the 'phage' integrase family.</text>
</comment>
<dbReference type="Proteomes" id="UP000188388">
    <property type="component" value="Unassembled WGS sequence"/>
</dbReference>
<evidence type="ECO:0000313" key="10">
    <source>
        <dbReference type="Proteomes" id="UP000188388"/>
    </source>
</evidence>
<dbReference type="RefSeq" id="WP_167378766.1">
    <property type="nucleotide sequence ID" value="NZ_FTPD01000021.1"/>
</dbReference>
<dbReference type="PANTHER" id="PTHR30349:SF41">
    <property type="entry name" value="INTEGRASE_RECOMBINASE PROTEIN MJ0367-RELATED"/>
    <property type="match status" value="1"/>
</dbReference>